<proteinExistence type="inferred from homology"/>
<sequence length="368" mass="37085">MNIGKRQVAVVGLAMSAVLGVAACGSDNDEVTTPGAPGGTTSAISCATGSITASGSSAQKNAIDEWVKKYQQACAGSSINYQSVGSSAGRQAFIDGQTAFAGSDSAIKDDQATNAARRCTGGQLVDLPMVAGPVAVIYNLAGVKDLQLSAPTLAKIYAGAITKWNDPTIAADNPGASLPDTAISSVHRSDGSGTTDNFTKYLAGAAKSDWTYGSGSDWKAPGGQGSKGSDGVTQTVKSTAGAIGYVELSYAENAALSTAKIKNGAGEYVTVSTDAASKGLSTAKIAEGNDLKLTFDYAATTSGAYPIYLVAYEITCTKGLPADQAALVKSFLTYTSSKDGQAAIAGLGYSPLPSELQSRVSSAVATIS</sequence>
<feature type="domain" description="PBP" evidence="7">
    <location>
        <begin position="42"/>
        <end position="337"/>
    </location>
</feature>
<feature type="binding site" evidence="5">
    <location>
        <position position="86"/>
    </location>
    <ligand>
        <name>phosphate</name>
        <dbReference type="ChEBI" id="CHEBI:43474"/>
    </ligand>
</feature>
<dbReference type="Proteomes" id="UP000199013">
    <property type="component" value="Unassembled WGS sequence"/>
</dbReference>
<dbReference type="PIRSF" id="PIRSF002756">
    <property type="entry name" value="PstS"/>
    <property type="match status" value="1"/>
</dbReference>
<evidence type="ECO:0000256" key="4">
    <source>
        <dbReference type="PIRNR" id="PIRNR002756"/>
    </source>
</evidence>
<dbReference type="CDD" id="cd13565">
    <property type="entry name" value="PBP2_PstS"/>
    <property type="match status" value="1"/>
</dbReference>
<dbReference type="SUPFAM" id="SSF53850">
    <property type="entry name" value="Periplasmic binding protein-like II"/>
    <property type="match status" value="1"/>
</dbReference>
<keyword evidence="2 4" id="KW-0813">Transport</keyword>
<dbReference type="Pfam" id="PF12849">
    <property type="entry name" value="PBP_like_2"/>
    <property type="match status" value="1"/>
</dbReference>
<dbReference type="PROSITE" id="PS51257">
    <property type="entry name" value="PROKAR_LIPOPROTEIN"/>
    <property type="match status" value="1"/>
</dbReference>
<dbReference type="PANTHER" id="PTHR42996">
    <property type="entry name" value="PHOSPHATE-BINDING PROTEIN PSTS"/>
    <property type="match status" value="1"/>
</dbReference>
<keyword evidence="3 4" id="KW-0592">Phosphate transport</keyword>
<dbReference type="GO" id="GO:0043190">
    <property type="term" value="C:ATP-binding cassette (ABC) transporter complex"/>
    <property type="evidence" value="ECO:0007669"/>
    <property type="project" value="InterPro"/>
</dbReference>
<feature type="binding site" evidence="5">
    <location>
        <begin position="192"/>
        <end position="194"/>
    </location>
    <ligand>
        <name>phosphate</name>
        <dbReference type="ChEBI" id="CHEBI:43474"/>
    </ligand>
</feature>
<feature type="chain" id="PRO_5039493981" description="Phosphate-binding protein" evidence="6">
    <location>
        <begin position="23"/>
        <end position="368"/>
    </location>
</feature>
<evidence type="ECO:0000313" key="9">
    <source>
        <dbReference type="Proteomes" id="UP000199013"/>
    </source>
</evidence>
<feature type="signal peptide" evidence="6">
    <location>
        <begin position="1"/>
        <end position="22"/>
    </location>
</feature>
<dbReference type="GO" id="GO:0035435">
    <property type="term" value="P:phosphate ion transmembrane transport"/>
    <property type="evidence" value="ECO:0007669"/>
    <property type="project" value="InterPro"/>
</dbReference>
<evidence type="ECO:0000259" key="7">
    <source>
        <dbReference type="Pfam" id="PF12849"/>
    </source>
</evidence>
<feature type="binding site" evidence="5">
    <location>
        <begin position="56"/>
        <end position="58"/>
    </location>
    <ligand>
        <name>phosphate</name>
        <dbReference type="ChEBI" id="CHEBI:43474"/>
    </ligand>
</feature>
<dbReference type="AlphaFoldDB" id="A0A1C3PG87"/>
<protein>
    <recommendedName>
        <fullName evidence="4">Phosphate-binding protein</fullName>
    </recommendedName>
</protein>
<gene>
    <name evidence="8" type="ORF">FDG2_5979</name>
</gene>
<dbReference type="InterPro" id="IPR005673">
    <property type="entry name" value="ABC_phos-bd_PstS"/>
</dbReference>
<dbReference type="InterPro" id="IPR024370">
    <property type="entry name" value="PBP_domain"/>
</dbReference>
<dbReference type="EMBL" id="FLUV01002469">
    <property type="protein sequence ID" value="SBW28776.1"/>
    <property type="molecule type" value="Genomic_DNA"/>
</dbReference>
<name>A0A1C3PG87_9ACTN</name>
<dbReference type="NCBIfam" id="TIGR00975">
    <property type="entry name" value="3a0107s03"/>
    <property type="match status" value="1"/>
</dbReference>
<evidence type="ECO:0000256" key="3">
    <source>
        <dbReference type="ARBA" id="ARBA00022592"/>
    </source>
</evidence>
<evidence type="ECO:0000313" key="8">
    <source>
        <dbReference type="EMBL" id="SBW28776.1"/>
    </source>
</evidence>
<dbReference type="Gene3D" id="3.40.190.10">
    <property type="entry name" value="Periplasmic binding protein-like II"/>
    <property type="match status" value="2"/>
</dbReference>
<keyword evidence="6" id="KW-0732">Signal</keyword>
<keyword evidence="9" id="KW-1185">Reference proteome</keyword>
<evidence type="ECO:0000256" key="5">
    <source>
        <dbReference type="PIRSR" id="PIRSR002756-1"/>
    </source>
</evidence>
<reference evidence="9" key="1">
    <citation type="submission" date="2016-02" db="EMBL/GenBank/DDBJ databases">
        <authorList>
            <person name="Wibberg D."/>
        </authorList>
    </citation>
    <scope>NUCLEOTIDE SEQUENCE [LARGE SCALE GENOMIC DNA]</scope>
</reference>
<dbReference type="InterPro" id="IPR050962">
    <property type="entry name" value="Phosphate-bind_PstS"/>
</dbReference>
<feature type="binding site" evidence="5">
    <location>
        <position position="104"/>
    </location>
    <ligand>
        <name>phosphate</name>
        <dbReference type="ChEBI" id="CHEBI:43474"/>
    </ligand>
</feature>
<dbReference type="PANTHER" id="PTHR42996:SF1">
    <property type="entry name" value="PHOSPHATE-BINDING PROTEIN PSTS"/>
    <property type="match status" value="1"/>
</dbReference>
<evidence type="ECO:0000256" key="2">
    <source>
        <dbReference type="ARBA" id="ARBA00022448"/>
    </source>
</evidence>
<dbReference type="GO" id="GO:0042301">
    <property type="term" value="F:phosphate ion binding"/>
    <property type="evidence" value="ECO:0007669"/>
    <property type="project" value="InterPro"/>
</dbReference>
<organism evidence="8 9">
    <name type="scientific">Candidatus Protofrankia californiensis</name>
    <dbReference type="NCBI Taxonomy" id="1839754"/>
    <lineage>
        <taxon>Bacteria</taxon>
        <taxon>Bacillati</taxon>
        <taxon>Actinomycetota</taxon>
        <taxon>Actinomycetes</taxon>
        <taxon>Frankiales</taxon>
        <taxon>Frankiaceae</taxon>
        <taxon>Protofrankia</taxon>
    </lineage>
</organism>
<comment type="similarity">
    <text evidence="1 4">Belongs to the PstS family.</text>
</comment>
<evidence type="ECO:0000256" key="1">
    <source>
        <dbReference type="ARBA" id="ARBA00008725"/>
    </source>
</evidence>
<evidence type="ECO:0000256" key="6">
    <source>
        <dbReference type="SAM" id="SignalP"/>
    </source>
</evidence>
<accession>A0A1C3PG87</accession>